<dbReference type="InterPro" id="IPR004358">
    <property type="entry name" value="Sig_transdc_His_kin-like_C"/>
</dbReference>
<evidence type="ECO:0000313" key="7">
    <source>
        <dbReference type="Proteomes" id="UP001574169"/>
    </source>
</evidence>
<protein>
    <recommendedName>
        <fullName evidence="2">histidine kinase</fullName>
        <ecNumber evidence="2">2.7.13.3</ecNumber>
    </recommendedName>
</protein>
<dbReference type="SUPFAM" id="SSF55874">
    <property type="entry name" value="ATPase domain of HSP90 chaperone/DNA topoisomerase II/histidine kinase"/>
    <property type="match status" value="1"/>
</dbReference>
<dbReference type="InterPro" id="IPR003661">
    <property type="entry name" value="HisK_dim/P_dom"/>
</dbReference>
<evidence type="ECO:0000313" key="6">
    <source>
        <dbReference type="EMBL" id="MFA9190633.1"/>
    </source>
</evidence>
<dbReference type="InterPro" id="IPR003594">
    <property type="entry name" value="HATPase_dom"/>
</dbReference>
<gene>
    <name evidence="6" type="ORF">AAGV28_04550</name>
</gene>
<dbReference type="PANTHER" id="PTHR43102:SF2">
    <property type="entry name" value="GAF DOMAIN-CONTAINING PROTEIN"/>
    <property type="match status" value="1"/>
</dbReference>
<dbReference type="Pfam" id="PF02518">
    <property type="entry name" value="HATPase_c"/>
    <property type="match status" value="1"/>
</dbReference>
<dbReference type="SUPFAM" id="SSF47384">
    <property type="entry name" value="Homodimeric domain of signal transducing histidine kinase"/>
    <property type="match status" value="1"/>
</dbReference>
<dbReference type="GO" id="GO:0005524">
    <property type="term" value="F:ATP binding"/>
    <property type="evidence" value="ECO:0007669"/>
    <property type="project" value="UniProtKB-KW"/>
</dbReference>
<proteinExistence type="predicted"/>
<evidence type="ECO:0000256" key="3">
    <source>
        <dbReference type="ARBA" id="ARBA00022553"/>
    </source>
</evidence>
<feature type="domain" description="Histidine kinase" evidence="5">
    <location>
        <begin position="188"/>
        <end position="401"/>
    </location>
</feature>
<keyword evidence="6" id="KW-0547">Nucleotide-binding</keyword>
<dbReference type="InterPro" id="IPR003018">
    <property type="entry name" value="GAF"/>
</dbReference>
<dbReference type="InterPro" id="IPR005467">
    <property type="entry name" value="His_kinase_dom"/>
</dbReference>
<dbReference type="InterPro" id="IPR029016">
    <property type="entry name" value="GAF-like_dom_sf"/>
</dbReference>
<dbReference type="Gene3D" id="1.10.287.130">
    <property type="match status" value="1"/>
</dbReference>
<name>A0ABV4T954_9FLAO</name>
<dbReference type="RefSeq" id="WP_373405640.1">
    <property type="nucleotide sequence ID" value="NZ_JBCFQL010000004.1"/>
</dbReference>
<dbReference type="EMBL" id="JBCFQL010000004">
    <property type="protein sequence ID" value="MFA9190633.1"/>
    <property type="molecule type" value="Genomic_DNA"/>
</dbReference>
<comment type="catalytic activity">
    <reaction evidence="1">
        <text>ATP + protein L-histidine = ADP + protein N-phospho-L-histidine.</text>
        <dbReference type="EC" id="2.7.13.3"/>
    </reaction>
</comment>
<dbReference type="SUPFAM" id="SSF55781">
    <property type="entry name" value="GAF domain-like"/>
    <property type="match status" value="1"/>
</dbReference>
<dbReference type="SMART" id="SM00387">
    <property type="entry name" value="HATPase_c"/>
    <property type="match status" value="1"/>
</dbReference>
<dbReference type="Pfam" id="PF01590">
    <property type="entry name" value="GAF"/>
    <property type="match status" value="1"/>
</dbReference>
<dbReference type="SMART" id="SM00065">
    <property type="entry name" value="GAF"/>
    <property type="match status" value="1"/>
</dbReference>
<keyword evidence="3" id="KW-0597">Phosphoprotein</keyword>
<organism evidence="6 7">
    <name type="scientific">Flavobacterium zubiriense</name>
    <dbReference type="NCBI Taxonomy" id="3138075"/>
    <lineage>
        <taxon>Bacteria</taxon>
        <taxon>Pseudomonadati</taxon>
        <taxon>Bacteroidota</taxon>
        <taxon>Flavobacteriia</taxon>
        <taxon>Flavobacteriales</taxon>
        <taxon>Flavobacteriaceae</taxon>
        <taxon>Flavobacterium</taxon>
    </lineage>
</organism>
<dbReference type="Gene3D" id="3.30.565.10">
    <property type="entry name" value="Histidine kinase-like ATPase, C-terminal domain"/>
    <property type="match status" value="1"/>
</dbReference>
<dbReference type="Proteomes" id="UP001574169">
    <property type="component" value="Unassembled WGS sequence"/>
</dbReference>
<dbReference type="PRINTS" id="PR00344">
    <property type="entry name" value="BCTRLSENSOR"/>
</dbReference>
<dbReference type="EC" id="2.7.13.3" evidence="2"/>
<comment type="caution">
    <text evidence="6">The sequence shown here is derived from an EMBL/GenBank/DDBJ whole genome shotgun (WGS) entry which is preliminary data.</text>
</comment>
<keyword evidence="4" id="KW-0175">Coiled coil</keyword>
<evidence type="ECO:0000256" key="1">
    <source>
        <dbReference type="ARBA" id="ARBA00000085"/>
    </source>
</evidence>
<keyword evidence="7" id="KW-1185">Reference proteome</keyword>
<accession>A0ABV4T954</accession>
<reference evidence="6 7" key="1">
    <citation type="submission" date="2024-04" db="EMBL/GenBank/DDBJ databases">
        <title>New Clade of Flavobacterium.</title>
        <authorList>
            <person name="Matos L."/>
            <person name="Proenca D.N."/>
            <person name="Fransisco R.M."/>
            <person name="Chung A.P."/>
            <person name="Maccario L."/>
            <person name="Sorensen S.J."/>
            <person name="Morais P.V."/>
        </authorList>
    </citation>
    <scope>NUCLEOTIDE SEQUENCE [LARGE SCALE GENOMIC DNA]</scope>
    <source>
        <strain evidence="6 7">FZUC8N2.13</strain>
    </source>
</reference>
<dbReference type="PANTHER" id="PTHR43102">
    <property type="entry name" value="SLR1143 PROTEIN"/>
    <property type="match status" value="1"/>
</dbReference>
<dbReference type="SMART" id="SM00388">
    <property type="entry name" value="HisKA"/>
    <property type="match status" value="1"/>
</dbReference>
<evidence type="ECO:0000256" key="2">
    <source>
        <dbReference type="ARBA" id="ARBA00012438"/>
    </source>
</evidence>
<dbReference type="CDD" id="cd00075">
    <property type="entry name" value="HATPase"/>
    <property type="match status" value="1"/>
</dbReference>
<dbReference type="InterPro" id="IPR036890">
    <property type="entry name" value="HATPase_C_sf"/>
</dbReference>
<dbReference type="PROSITE" id="PS50109">
    <property type="entry name" value="HIS_KIN"/>
    <property type="match status" value="1"/>
</dbReference>
<dbReference type="Pfam" id="PF00512">
    <property type="entry name" value="HisKA"/>
    <property type="match status" value="1"/>
</dbReference>
<feature type="coiled-coil region" evidence="4">
    <location>
        <begin position="148"/>
        <end position="185"/>
    </location>
</feature>
<dbReference type="InterPro" id="IPR036097">
    <property type="entry name" value="HisK_dim/P_sf"/>
</dbReference>
<evidence type="ECO:0000256" key="4">
    <source>
        <dbReference type="SAM" id="Coils"/>
    </source>
</evidence>
<dbReference type="CDD" id="cd00082">
    <property type="entry name" value="HisKA"/>
    <property type="match status" value="1"/>
</dbReference>
<keyword evidence="6" id="KW-0067">ATP-binding</keyword>
<dbReference type="Gene3D" id="3.30.450.40">
    <property type="match status" value="1"/>
</dbReference>
<evidence type="ECO:0000259" key="5">
    <source>
        <dbReference type="PROSITE" id="PS50109"/>
    </source>
</evidence>
<sequence>MIKPDKFIKESERLKALDSYSILDTLPEDEYDQLTAIAAQICGAPMSLISLIDENRQWFKSHFGIDATETPREIAFCAHAIHNIDEVFVVDDARNDNRFYDNPFVVGDPNVVFYAGAPLVGQDGLPLGTICVFDNKPNKLTEAQIQSLKALSNQVMKLLELRKNKKQLEKTLIEFENKNKELERFAYIAAHDLKSPLGNITALTDLFIENYGDNIDKDGIEIISLIHHSSVKLRQLIDDLLEYSKYDKIIKEGKTEVNLETLKEEILGLFSLNKKYIISLKSDVTTMVTNKIALEQILINLVSNAIKYNDKEFAEIEIFITEEPLQYLISVRDNGSGILKKDQDKIFELFEVLDTYDKDGETGHGIGLATVKKLVLALGGTINIESEVGKFTVFNFTLDKH</sequence>